<name>A0AA35RGA2_GEOBA</name>
<evidence type="ECO:0000313" key="2">
    <source>
        <dbReference type="EMBL" id="CAI8010141.1"/>
    </source>
</evidence>
<evidence type="ECO:0000256" key="1">
    <source>
        <dbReference type="SAM" id="MobiDB-lite"/>
    </source>
</evidence>
<proteinExistence type="predicted"/>
<feature type="compositionally biased region" description="Basic and acidic residues" evidence="1">
    <location>
        <begin position="233"/>
        <end position="243"/>
    </location>
</feature>
<gene>
    <name evidence="2" type="ORF">GBAR_LOCUS6704</name>
</gene>
<protein>
    <submittedName>
        <fullName evidence="2">Uncharacterized protein</fullName>
    </submittedName>
</protein>
<feature type="region of interest" description="Disordered" evidence="1">
    <location>
        <begin position="40"/>
        <end position="174"/>
    </location>
</feature>
<feature type="compositionally biased region" description="Polar residues" evidence="1">
    <location>
        <begin position="119"/>
        <end position="131"/>
    </location>
</feature>
<dbReference type="EMBL" id="CASHTH010001010">
    <property type="protein sequence ID" value="CAI8010141.1"/>
    <property type="molecule type" value="Genomic_DNA"/>
</dbReference>
<feature type="compositionally biased region" description="Acidic residues" evidence="1">
    <location>
        <begin position="158"/>
        <end position="174"/>
    </location>
</feature>
<feature type="non-terminal residue" evidence="2">
    <location>
        <position position="243"/>
    </location>
</feature>
<dbReference type="Proteomes" id="UP001174909">
    <property type="component" value="Unassembled WGS sequence"/>
</dbReference>
<evidence type="ECO:0000313" key="3">
    <source>
        <dbReference type="Proteomes" id="UP001174909"/>
    </source>
</evidence>
<reference evidence="2" key="1">
    <citation type="submission" date="2023-03" db="EMBL/GenBank/DDBJ databases">
        <authorList>
            <person name="Steffen K."/>
            <person name="Cardenas P."/>
        </authorList>
    </citation>
    <scope>NUCLEOTIDE SEQUENCE</scope>
</reference>
<sequence>MCLEQLKAMSGEDVMDCIEPQTSTNSLNLDAAVLELLGNQAAGGETKPQQTASGVEDPVPPPTAAGGDDTSGVGAPIKVTSIKEGEEETTGTEMGSAGDDGGEIKEEVQFSPISRDESPTQTMECDTTTSDISREERPTTVWEEKGEEERESERDSVSSEEEDASSESDLDDCWLCDFPDEVSEWARLREIGFRQRALEAELRSRGEKGEVGREREEAGEEGREDVEVSQGAKVDKSKAIELQ</sequence>
<feature type="compositionally biased region" description="Basic and acidic residues" evidence="1">
    <location>
        <begin position="132"/>
        <end position="157"/>
    </location>
</feature>
<comment type="caution">
    <text evidence="2">The sequence shown here is derived from an EMBL/GenBank/DDBJ whole genome shotgun (WGS) entry which is preliminary data.</text>
</comment>
<feature type="compositionally biased region" description="Basic and acidic residues" evidence="1">
    <location>
        <begin position="200"/>
        <end position="216"/>
    </location>
</feature>
<feature type="compositionally biased region" description="Basic and acidic residues" evidence="1">
    <location>
        <begin position="102"/>
        <end position="118"/>
    </location>
</feature>
<dbReference type="AlphaFoldDB" id="A0AA35RGA2"/>
<keyword evidence="3" id="KW-1185">Reference proteome</keyword>
<accession>A0AA35RGA2</accession>
<feature type="region of interest" description="Disordered" evidence="1">
    <location>
        <begin position="200"/>
        <end position="243"/>
    </location>
</feature>
<organism evidence="2 3">
    <name type="scientific">Geodia barretti</name>
    <name type="common">Barrett's horny sponge</name>
    <dbReference type="NCBI Taxonomy" id="519541"/>
    <lineage>
        <taxon>Eukaryota</taxon>
        <taxon>Metazoa</taxon>
        <taxon>Porifera</taxon>
        <taxon>Demospongiae</taxon>
        <taxon>Heteroscleromorpha</taxon>
        <taxon>Tetractinellida</taxon>
        <taxon>Astrophorina</taxon>
        <taxon>Geodiidae</taxon>
        <taxon>Geodia</taxon>
    </lineage>
</organism>